<dbReference type="RefSeq" id="WP_353683820.1">
    <property type="nucleotide sequence ID" value="NZ_CP144373.1"/>
</dbReference>
<dbReference type="KEGG" id="taut:V4D30_08025"/>
<evidence type="ECO:0008006" key="2">
    <source>
        <dbReference type="Google" id="ProtNLM"/>
    </source>
</evidence>
<reference evidence="1" key="1">
    <citation type="submission" date="2024-01" db="EMBL/GenBank/DDBJ databases">
        <title>The first autotrophic representatives of the genus Thermodesulfovibrio.</title>
        <authorList>
            <person name="Maltseva A.I."/>
            <person name="Elcheninov A.G."/>
            <person name="Kublanov I.V."/>
            <person name="Lebedinsky A.V."/>
            <person name="Frolov E.N."/>
        </authorList>
    </citation>
    <scope>NUCLEOTIDE SEQUENCE</scope>
    <source>
        <strain evidence="1">3907-1M</strain>
    </source>
</reference>
<gene>
    <name evidence="1" type="ORF">V4D30_08025</name>
</gene>
<evidence type="ECO:0000313" key="1">
    <source>
        <dbReference type="EMBL" id="XCH46282.1"/>
    </source>
</evidence>
<proteinExistence type="predicted"/>
<protein>
    <recommendedName>
        <fullName evidence="2">Flagellar hook-length control protein FliK</fullName>
    </recommendedName>
</protein>
<name>A0AAU8GVM5_9BACT</name>
<accession>A0AAU8GVM5</accession>
<dbReference type="AlphaFoldDB" id="A0AAU8GVM5"/>
<dbReference type="EMBL" id="CP144373">
    <property type="protein sequence ID" value="XCH46282.1"/>
    <property type="molecule type" value="Genomic_DNA"/>
</dbReference>
<sequence>MIQPVIDSSGVIHIFKGKDSVPIKFVIGEILTAEIMDIFPTGTIQVKINNRILNAQPQRELPLNKGDTVMVKVEKPLPDGTIPLRVLSTSESEQVQKAIIKAENQISDKIFKLIESLFLTDTRQAKQTQQAQMDSIKELLLLSTENLSEAQKSVLMQKIIDVISHENTVEHLQQLIKLLEKNNFPEEEIARLKNIIISDNEELTTEKLKNTILNTGVSFEAKMKQALFDTFKIEQIKEDLKAILDNISKQAKTAGLEEIADKAQHILREIEGYQVLSKTYQSFFTFLPLLWNAIDGGNFAFRTFKKQGKDYHTVFINLRIKEESISFVVTMINKSFFVSFSGKPETMQIIKNYEEELKERFHRQGLFLSGINYVTKIEELLKQWQIQEGLVSVII</sequence>
<organism evidence="1">
    <name type="scientific">Thermodesulfovibrio autotrophicus</name>
    <dbReference type="NCBI Taxonomy" id="3118333"/>
    <lineage>
        <taxon>Bacteria</taxon>
        <taxon>Pseudomonadati</taxon>
        <taxon>Nitrospirota</taxon>
        <taxon>Thermodesulfovibrionia</taxon>
        <taxon>Thermodesulfovibrionales</taxon>
        <taxon>Thermodesulfovibrionaceae</taxon>
        <taxon>Thermodesulfovibrio</taxon>
    </lineage>
</organism>